<accession>A0A7U3VMT8</accession>
<dbReference type="RefSeq" id="WP_202233311.1">
    <property type="nucleotide sequence ID" value="NZ_AP018365.1"/>
</dbReference>
<name>A0A7U3VMT8_9ACTN</name>
<evidence type="ECO:0000313" key="1">
    <source>
        <dbReference type="EMBL" id="BBA96950.1"/>
    </source>
</evidence>
<reference evidence="1 2" key="2">
    <citation type="journal article" date="2011" name="J. Antibiot.">
        <title>Furaquinocins I and J: novel polyketide isoprenoid hybrid compounds from Streptomyces reveromyceticus SN-593.</title>
        <authorList>
            <person name="Panthee S."/>
            <person name="Takahashi S."/>
            <person name="Takagi H."/>
            <person name="Nogawa T."/>
            <person name="Oowada E."/>
            <person name="Uramoto M."/>
            <person name="Osada H."/>
        </authorList>
    </citation>
    <scope>NUCLEOTIDE SEQUENCE [LARGE SCALE GENOMIC DNA]</scope>
    <source>
        <strain evidence="1 2">SN-593</strain>
    </source>
</reference>
<organism evidence="1 2">
    <name type="scientific">Actinacidiphila reveromycinica</name>
    <dbReference type="NCBI Taxonomy" id="659352"/>
    <lineage>
        <taxon>Bacteria</taxon>
        <taxon>Bacillati</taxon>
        <taxon>Actinomycetota</taxon>
        <taxon>Actinomycetes</taxon>
        <taxon>Kitasatosporales</taxon>
        <taxon>Streptomycetaceae</taxon>
        <taxon>Actinacidiphila</taxon>
    </lineage>
</organism>
<dbReference type="NCBIfam" id="TIGR03930">
    <property type="entry name" value="WXG100_ESAT6"/>
    <property type="match status" value="1"/>
</dbReference>
<dbReference type="Pfam" id="PF06013">
    <property type="entry name" value="WXG100"/>
    <property type="match status" value="1"/>
</dbReference>
<dbReference type="Gene3D" id="1.10.287.1060">
    <property type="entry name" value="ESAT-6-like"/>
    <property type="match status" value="1"/>
</dbReference>
<reference evidence="1 2" key="3">
    <citation type="journal article" date="2011" name="Nat. Chem. Biol.">
        <title>Reveromycin A biosynthesis uses RevG and RevJ for stereospecific spiroacetal formation.</title>
        <authorList>
            <person name="Takahashi S."/>
            <person name="Toyoda A."/>
            <person name="Sekiyama Y."/>
            <person name="Takagi H."/>
            <person name="Nogawa T."/>
            <person name="Uramoto M."/>
            <person name="Suzuki R."/>
            <person name="Koshino H."/>
            <person name="Kumano T."/>
            <person name="Panthee S."/>
            <person name="Dairi T."/>
            <person name="Ishikawa J."/>
            <person name="Ikeda H."/>
            <person name="Sakaki Y."/>
            <person name="Osada H."/>
        </authorList>
    </citation>
    <scope>NUCLEOTIDE SEQUENCE [LARGE SCALE GENOMIC DNA]</scope>
    <source>
        <strain evidence="1 2">SN-593</strain>
    </source>
</reference>
<gene>
    <name evidence="1" type="ORF">RVR_2484</name>
</gene>
<dbReference type="EMBL" id="AP018365">
    <property type="protein sequence ID" value="BBA96950.1"/>
    <property type="molecule type" value="Genomic_DNA"/>
</dbReference>
<reference evidence="1 2" key="4">
    <citation type="journal article" date="2020" name="Sci. Rep.">
        <title>beta-carboline chemical signals induce reveromycin production through a LuxR family regulator in Streptomyces sp. SN-593.</title>
        <authorList>
            <person name="Panthee S."/>
            <person name="Kito N."/>
            <person name="Hayashi T."/>
            <person name="Shimizu T."/>
            <person name="Ishikawa J."/>
            <person name="Hamamoto H."/>
            <person name="Osada H."/>
            <person name="Takahashi S."/>
        </authorList>
    </citation>
    <scope>NUCLEOTIDE SEQUENCE [LARGE SCALE GENOMIC DNA]</scope>
    <source>
        <strain evidence="1 2">SN-593</strain>
    </source>
</reference>
<protein>
    <recommendedName>
        <fullName evidence="3">WXG100 family type VII secretion target</fullName>
    </recommendedName>
</protein>
<dbReference type="KEGG" id="arev:RVR_2484"/>
<proteinExistence type="predicted"/>
<dbReference type="InterPro" id="IPR010310">
    <property type="entry name" value="T7SS_ESAT-6-like"/>
</dbReference>
<dbReference type="Proteomes" id="UP000595703">
    <property type="component" value="Chromosome"/>
</dbReference>
<dbReference type="InterPro" id="IPR036689">
    <property type="entry name" value="ESAT-6-like_sf"/>
</dbReference>
<reference evidence="1 2" key="1">
    <citation type="journal article" date="2010" name="J. Bacteriol.">
        <title>Biochemical characterization of a novel indole prenyltransferase from Streptomyces sp. SN-593.</title>
        <authorList>
            <person name="Takahashi S."/>
            <person name="Takagi H."/>
            <person name="Toyoda A."/>
            <person name="Uramoto M."/>
            <person name="Nogawa T."/>
            <person name="Ueki M."/>
            <person name="Sakaki Y."/>
            <person name="Osada H."/>
        </authorList>
    </citation>
    <scope>NUCLEOTIDE SEQUENCE [LARGE SCALE GENOMIC DNA]</scope>
    <source>
        <strain evidence="1 2">SN-593</strain>
    </source>
</reference>
<sequence>MTVPPQTGATTVGGVNYRVTPEYLAQARTDTINTAQLVQDQLAQLKSYVQQLEAVWGGMARDTFLTLMQDYDVYARMLHDSLTDIASGLEGTYINYTQSEAQNINNLRAMGEDLPAPATGTNFD</sequence>
<dbReference type="SUPFAM" id="SSF140453">
    <property type="entry name" value="EsxAB dimer-like"/>
    <property type="match status" value="1"/>
</dbReference>
<keyword evidence="2" id="KW-1185">Reference proteome</keyword>
<evidence type="ECO:0008006" key="3">
    <source>
        <dbReference type="Google" id="ProtNLM"/>
    </source>
</evidence>
<dbReference type="AlphaFoldDB" id="A0A7U3VMT8"/>
<evidence type="ECO:0000313" key="2">
    <source>
        <dbReference type="Proteomes" id="UP000595703"/>
    </source>
</evidence>